<feature type="compositionally biased region" description="Polar residues" evidence="5">
    <location>
        <begin position="1590"/>
        <end position="1602"/>
    </location>
</feature>
<comment type="caution">
    <text evidence="7">The sequence shown here is derived from an EMBL/GenBank/DDBJ whole genome shotgun (WGS) entry which is preliminary data.</text>
</comment>
<sequence length="1881" mass="208284">ELSIESYVSAVILLRTLLSFARLVPRIRMVEISWVFAVLLILLQGNWLAGAQAPTITHQPQNTYAVKSGIAELICEATGTAPLKYKWYHKGVQVQSNERRRVLSNGHLYIKRVVHKRKKGISDTGEYYCTVTDDDRRVTKSRTVNISIGHIRKEFREHPMSQTVSRGGELTLTCISPRGKPKPKLRWLKDDRNVVVDGTRILLEQRSRLVIKNFKKEDEGSYQCEATNVAGRKLSNPAVITSTVPPTITSSPKDKIVDISIYSETTLTCKADGVPTPKIIWKKEGNNTILPSVDGTLTLTKLKPGDIGKYNCIAFNTEGNVSASVHLMLQYVPEFTSISPNVNKMEESTVKLKCVANGQPDPSIYWRKSDSRDPYTINHWYGNIQIKRVDRTLHLIFKPLKLSDAGNYTCEATNKIGTKTHNVNVGVYRKTEYAPSIVTPQVKISADINSNATIICDVEGNPKPTVKWSKIGQEGGLNGEISKDENIGNKHRYSLVINKVQKSNGGTFQCMASNKIKTITKRIVLQVSRKLHLSQPIIAGVPSMPKNVRIVEYNDKSVRLSWGHSDDPVVVYAVGYIDVDLRSNEKYAAFDVAPNADQYVVQGLKANTRYMFFVRGINKIGRGVPSLLSDVVRTKLAAPTIPPTITSSPKDKIVDISIYSETTLTCKADGVPTPKIIWKKEGNNTILPSVDGTLTLTKLKPGDIGKYNCIAFNTEGNVSASVHLMLQYVPEFTSISPNVNKMEESTVKLKCVANGQPNPSIYWRKSDSRDPYRINHWYGNIQIKKVDRTLYLIFKPLKLSDAGNYTCEATNNIGTKTHNVNVGVYRKTEYAPTIVTPQVKISADINSNATIICDVEGNPKPTVKWSKIGQEGGLNGEISKDENIGNKHRYSLVINKVQKSNGGTFQCMASNKIKTITKRIVLQVSRKLHLSQPIIAGVPSMPKNVRVVECNDKSVRLSWDHSDDPVAVYAVGYIDVDLRSNEKYAAFDVAPNADQYVVQGLKANTRYMFFVRGINKIGRGVPSLLSDVVRTKLAAPTSGVLTPPTLPVKKLPKLNIKLSPGGAGELRVNWQKLDKSVDIAGYYIYWKVKGSDFQRETLQNDLSTRYTISDLQNSTKYIVRVQVFTEALKGPMSKSMHQRTSNKPVSLKMAVTQNDSDSMTVTWKRLWKKNSGKDTLKKYTIWFTSANEEKQGRRRKRNEERKEIVIPASLERYYHVIGDLTPGGSYNIRMSVSTTLGRTYSSPEKSILLPSPFMSEKKSTMEQIKDFIIQPWFLGVLGGVILILILILVLCCVCRRSSNKKDVDNLPIELQNTEAVRKTTSEGTSTESDVLTPVSRAARESLSECGAESYDGRSSSVYRFSDSSRTPTCSNLDFPNIAITPNKYERMYRSLEARGNDSVNYGDRQARKYSENDFDSPSRYNHRARNPYSPAPRPSCLSIDNRSDYDNAKPKCESTPEPASTRTPAARSPYPGEAPPDYETAIAENSMDCNEKKRSKEPRGNYNDPRDSHMSYKHDRYGNLPSRQSSCSPGSECSNQGSSIAGRRKGLKPPPRLTIASVNWADMLPPPPSHPPPASVATRSPPPSPTATSMCSETTYGRSHASSFHPRRSGSAASDFERADSVRSGKSKGKSENKLPFDLAGITSDIIMQWADSVTNTSGSEDESPCSSPDRKSGISSDGSFLTDTDFANAVKAAAECGGFNIDIDLNMYKAMDPISFQPFAGSLSTYNPESNSSIKPPSKKTPSKDGDGLRDSSRGRRARSENSRDGNLPSVKENSTYVSTNTPEIKSNGKSRNVNELPNTSSTGYVPALTRTSALGKLEPVKPVKKKYAVVRKLPQTENTPDYNYPSHSLSSSTSNASTVRSSSCPPGMLSDEDTEDDVI</sequence>
<organism evidence="7 8">
    <name type="scientific">Paramuricea clavata</name>
    <name type="common">Red gorgonian</name>
    <name type="synonym">Violescent sea-whip</name>
    <dbReference type="NCBI Taxonomy" id="317549"/>
    <lineage>
        <taxon>Eukaryota</taxon>
        <taxon>Metazoa</taxon>
        <taxon>Cnidaria</taxon>
        <taxon>Anthozoa</taxon>
        <taxon>Octocorallia</taxon>
        <taxon>Malacalcyonacea</taxon>
        <taxon>Plexauridae</taxon>
        <taxon>Paramuricea</taxon>
    </lineage>
</organism>
<feature type="compositionally biased region" description="Polar residues" evidence="5">
    <location>
        <begin position="1773"/>
        <end position="1805"/>
    </location>
</feature>
<dbReference type="Pfam" id="PF07679">
    <property type="entry name" value="I-set"/>
    <property type="match status" value="2"/>
</dbReference>
<dbReference type="CDD" id="cd00096">
    <property type="entry name" value="Ig"/>
    <property type="match status" value="4"/>
</dbReference>
<dbReference type="SMART" id="SM00408">
    <property type="entry name" value="IGc2"/>
    <property type="match status" value="8"/>
</dbReference>
<keyword evidence="3" id="KW-1015">Disulfide bond</keyword>
<dbReference type="InterPro" id="IPR003961">
    <property type="entry name" value="FN3_dom"/>
</dbReference>
<dbReference type="SMART" id="SM00409">
    <property type="entry name" value="IG"/>
    <property type="match status" value="8"/>
</dbReference>
<feature type="compositionally biased region" description="Pro residues" evidence="5">
    <location>
        <begin position="1564"/>
        <end position="1585"/>
    </location>
</feature>
<feature type="region of interest" description="Disordered" evidence="5">
    <location>
        <begin position="1833"/>
        <end position="1881"/>
    </location>
</feature>
<dbReference type="Gene3D" id="2.60.40.10">
    <property type="entry name" value="Immunoglobulins"/>
    <property type="match status" value="12"/>
</dbReference>
<dbReference type="InterPro" id="IPR003598">
    <property type="entry name" value="Ig_sub2"/>
</dbReference>
<accession>A0A6S7G0W1</accession>
<dbReference type="InterPro" id="IPR013098">
    <property type="entry name" value="Ig_I-set"/>
</dbReference>
<feature type="compositionally biased region" description="Acidic residues" evidence="5">
    <location>
        <begin position="1872"/>
        <end position="1881"/>
    </location>
</feature>
<feature type="compositionally biased region" description="Basic and acidic residues" evidence="5">
    <location>
        <begin position="1441"/>
        <end position="1454"/>
    </location>
</feature>
<dbReference type="InterPro" id="IPR007110">
    <property type="entry name" value="Ig-like_dom"/>
</dbReference>
<dbReference type="FunFam" id="2.60.40.10:FF:000032">
    <property type="entry name" value="palladin isoform X1"/>
    <property type="match status" value="3"/>
</dbReference>
<feature type="compositionally biased region" description="Basic and acidic residues" evidence="5">
    <location>
        <begin position="1615"/>
        <end position="1635"/>
    </location>
</feature>
<feature type="compositionally biased region" description="Basic and acidic residues" evidence="5">
    <location>
        <begin position="1489"/>
        <end position="1517"/>
    </location>
</feature>
<dbReference type="Pfam" id="PF00041">
    <property type="entry name" value="fn3"/>
    <property type="match status" value="3"/>
</dbReference>
<dbReference type="InterPro" id="IPR003599">
    <property type="entry name" value="Ig_sub"/>
</dbReference>
<dbReference type="Pfam" id="PF13927">
    <property type="entry name" value="Ig_3"/>
    <property type="match status" value="6"/>
</dbReference>
<feature type="non-terminal residue" evidence="7">
    <location>
        <position position="1"/>
    </location>
</feature>
<keyword evidence="6" id="KW-0472">Membrane</keyword>
<dbReference type="PANTHER" id="PTHR12231">
    <property type="entry name" value="CTX-RELATED TYPE I TRANSMEMBRANE PROTEIN"/>
    <property type="match status" value="1"/>
</dbReference>
<dbReference type="PANTHER" id="PTHR12231:SF253">
    <property type="entry name" value="DPR-INTERACTING PROTEIN ETA, ISOFORM B-RELATED"/>
    <property type="match status" value="1"/>
</dbReference>
<name>A0A6S7G0W1_PARCT</name>
<evidence type="ECO:0000256" key="2">
    <source>
        <dbReference type="ARBA" id="ARBA00022737"/>
    </source>
</evidence>
<feature type="region of interest" description="Disordered" evidence="5">
    <location>
        <begin position="1396"/>
        <end position="1635"/>
    </location>
</feature>
<evidence type="ECO:0000256" key="6">
    <source>
        <dbReference type="SAM" id="Phobius"/>
    </source>
</evidence>
<feature type="compositionally biased region" description="Basic and acidic residues" evidence="5">
    <location>
        <begin position="1743"/>
        <end position="1765"/>
    </location>
</feature>
<evidence type="ECO:0000256" key="4">
    <source>
        <dbReference type="ARBA" id="ARBA00023319"/>
    </source>
</evidence>
<dbReference type="PROSITE" id="PS50853">
    <property type="entry name" value="FN3"/>
    <property type="match status" value="4"/>
</dbReference>
<feature type="transmembrane region" description="Helical" evidence="6">
    <location>
        <begin position="1272"/>
        <end position="1293"/>
    </location>
</feature>
<gene>
    <name evidence="7" type="ORF">PACLA_8A049346</name>
</gene>
<dbReference type="InterPro" id="IPR051170">
    <property type="entry name" value="Neural/epithelial_adhesion"/>
</dbReference>
<feature type="region of interest" description="Disordered" evidence="5">
    <location>
        <begin position="1655"/>
        <end position="1678"/>
    </location>
</feature>
<dbReference type="SUPFAM" id="SSF49265">
    <property type="entry name" value="Fibronectin type III"/>
    <property type="match status" value="3"/>
</dbReference>
<reference evidence="7" key="1">
    <citation type="submission" date="2020-04" db="EMBL/GenBank/DDBJ databases">
        <authorList>
            <person name="Alioto T."/>
            <person name="Alioto T."/>
            <person name="Gomez Garrido J."/>
        </authorList>
    </citation>
    <scope>NUCLEOTIDE SEQUENCE</scope>
    <source>
        <strain evidence="7">A484AB</strain>
    </source>
</reference>
<protein>
    <submittedName>
        <fullName evidence="7">Roundabout homolog 2-like</fullName>
    </submittedName>
</protein>
<dbReference type="EMBL" id="CACRXK020001019">
    <property type="protein sequence ID" value="CAB3986464.1"/>
    <property type="molecule type" value="Genomic_DNA"/>
</dbReference>
<feature type="region of interest" description="Disordered" evidence="5">
    <location>
        <begin position="1727"/>
        <end position="1809"/>
    </location>
</feature>
<keyword evidence="4" id="KW-0393">Immunoglobulin domain</keyword>
<dbReference type="InterPro" id="IPR013783">
    <property type="entry name" value="Ig-like_fold"/>
</dbReference>
<evidence type="ECO:0000256" key="5">
    <source>
        <dbReference type="SAM" id="MobiDB-lite"/>
    </source>
</evidence>
<dbReference type="CDD" id="cd00063">
    <property type="entry name" value="FN3"/>
    <property type="match status" value="3"/>
</dbReference>
<feature type="compositionally biased region" description="Low complexity" evidence="5">
    <location>
        <begin position="1353"/>
        <end position="1365"/>
    </location>
</feature>
<dbReference type="PROSITE" id="PS50835">
    <property type="entry name" value="IG_LIKE"/>
    <property type="match status" value="8"/>
</dbReference>
<keyword evidence="1" id="KW-0732">Signal</keyword>
<evidence type="ECO:0000256" key="3">
    <source>
        <dbReference type="ARBA" id="ARBA00023157"/>
    </source>
</evidence>
<evidence type="ECO:0000313" key="7">
    <source>
        <dbReference type="EMBL" id="CAB3986464.1"/>
    </source>
</evidence>
<feature type="compositionally biased region" description="Low complexity" evidence="5">
    <location>
        <begin position="1848"/>
        <end position="1865"/>
    </location>
</feature>
<dbReference type="InterPro" id="IPR036179">
    <property type="entry name" value="Ig-like_dom_sf"/>
</dbReference>
<dbReference type="GO" id="GO:0043005">
    <property type="term" value="C:neuron projection"/>
    <property type="evidence" value="ECO:0007669"/>
    <property type="project" value="TreeGrafter"/>
</dbReference>
<keyword evidence="8" id="KW-1185">Reference proteome</keyword>
<evidence type="ECO:0000256" key="1">
    <source>
        <dbReference type="ARBA" id="ARBA00022729"/>
    </source>
</evidence>
<dbReference type="SUPFAM" id="SSF48726">
    <property type="entry name" value="Immunoglobulin"/>
    <property type="match status" value="8"/>
</dbReference>
<keyword evidence="6" id="KW-0812">Transmembrane</keyword>
<dbReference type="InterPro" id="IPR036116">
    <property type="entry name" value="FN3_sf"/>
</dbReference>
<dbReference type="OrthoDB" id="6022362at2759"/>
<keyword evidence="2" id="KW-0677">Repeat</keyword>
<feature type="compositionally biased region" description="Polar residues" evidence="5">
    <location>
        <begin position="1521"/>
        <end position="1539"/>
    </location>
</feature>
<proteinExistence type="predicted"/>
<dbReference type="Proteomes" id="UP001152795">
    <property type="component" value="Unassembled WGS sequence"/>
</dbReference>
<dbReference type="SMART" id="SM00060">
    <property type="entry name" value="FN3"/>
    <property type="match status" value="4"/>
</dbReference>
<feature type="region of interest" description="Disordered" evidence="5">
    <location>
        <begin position="1347"/>
        <end position="1366"/>
    </location>
</feature>
<keyword evidence="6" id="KW-1133">Transmembrane helix</keyword>
<evidence type="ECO:0000313" key="8">
    <source>
        <dbReference type="Proteomes" id="UP001152795"/>
    </source>
</evidence>